<feature type="compositionally biased region" description="Basic residues" evidence="1">
    <location>
        <begin position="79"/>
        <end position="92"/>
    </location>
</feature>
<evidence type="ECO:0000313" key="2">
    <source>
        <dbReference type="EMBL" id="GFY98913.1"/>
    </source>
</evidence>
<evidence type="ECO:0000313" key="3">
    <source>
        <dbReference type="Proteomes" id="UP000585474"/>
    </source>
</evidence>
<dbReference type="Proteomes" id="UP000585474">
    <property type="component" value="Unassembled WGS sequence"/>
</dbReference>
<feature type="region of interest" description="Disordered" evidence="1">
    <location>
        <begin position="32"/>
        <end position="92"/>
    </location>
</feature>
<dbReference type="OrthoDB" id="1306459at2759"/>
<reference evidence="2 3" key="1">
    <citation type="submission" date="2019-07" db="EMBL/GenBank/DDBJ databases">
        <title>De Novo Assembly of kiwifruit Actinidia rufa.</title>
        <authorList>
            <person name="Sugita-Konishi S."/>
            <person name="Sato K."/>
            <person name="Mori E."/>
            <person name="Abe Y."/>
            <person name="Kisaki G."/>
            <person name="Hamano K."/>
            <person name="Suezawa K."/>
            <person name="Otani M."/>
            <person name="Fukuda T."/>
            <person name="Manabe T."/>
            <person name="Gomi K."/>
            <person name="Tabuchi M."/>
            <person name="Akimitsu K."/>
            <person name="Kataoka I."/>
        </authorList>
    </citation>
    <scope>NUCLEOTIDE SEQUENCE [LARGE SCALE GENOMIC DNA]</scope>
    <source>
        <strain evidence="3">cv. Fuchu</strain>
    </source>
</reference>
<feature type="compositionally biased region" description="Pro residues" evidence="1">
    <location>
        <begin position="64"/>
        <end position="78"/>
    </location>
</feature>
<sequence length="92" mass="10120">MGSPRKPGQLPQFIYALVFCLVATMLVATKPYVYASPPPPLKQHRPKSHNPPPSPLASSSPHFKSPPPTPPSPSPPTPRKQHRPNPVHHLHH</sequence>
<dbReference type="EMBL" id="BJWL01000013">
    <property type="protein sequence ID" value="GFY98913.1"/>
    <property type="molecule type" value="Genomic_DNA"/>
</dbReference>
<gene>
    <name evidence="2" type="ORF">Acr_13g0003140</name>
</gene>
<dbReference type="AlphaFoldDB" id="A0A7J0FK08"/>
<proteinExistence type="predicted"/>
<name>A0A7J0FK08_9ERIC</name>
<accession>A0A7J0FK08</accession>
<comment type="caution">
    <text evidence="2">The sequence shown here is derived from an EMBL/GenBank/DDBJ whole genome shotgun (WGS) entry which is preliminary data.</text>
</comment>
<protein>
    <submittedName>
        <fullName evidence="2">Uncharacterized protein</fullName>
    </submittedName>
</protein>
<evidence type="ECO:0000256" key="1">
    <source>
        <dbReference type="SAM" id="MobiDB-lite"/>
    </source>
</evidence>
<organism evidence="2 3">
    <name type="scientific">Actinidia rufa</name>
    <dbReference type="NCBI Taxonomy" id="165716"/>
    <lineage>
        <taxon>Eukaryota</taxon>
        <taxon>Viridiplantae</taxon>
        <taxon>Streptophyta</taxon>
        <taxon>Embryophyta</taxon>
        <taxon>Tracheophyta</taxon>
        <taxon>Spermatophyta</taxon>
        <taxon>Magnoliopsida</taxon>
        <taxon>eudicotyledons</taxon>
        <taxon>Gunneridae</taxon>
        <taxon>Pentapetalae</taxon>
        <taxon>asterids</taxon>
        <taxon>Ericales</taxon>
        <taxon>Actinidiaceae</taxon>
        <taxon>Actinidia</taxon>
    </lineage>
</organism>
<keyword evidence="3" id="KW-1185">Reference proteome</keyword>